<organism evidence="1">
    <name type="scientific">marine sediment metagenome</name>
    <dbReference type="NCBI Taxonomy" id="412755"/>
    <lineage>
        <taxon>unclassified sequences</taxon>
        <taxon>metagenomes</taxon>
        <taxon>ecological metagenomes</taxon>
    </lineage>
</organism>
<reference evidence="1" key="1">
    <citation type="journal article" date="2014" name="Front. Microbiol.">
        <title>High frequency of phylogenetically diverse reductive dehalogenase-homologous genes in deep subseafloor sedimentary metagenomes.</title>
        <authorList>
            <person name="Kawai M."/>
            <person name="Futagami T."/>
            <person name="Toyoda A."/>
            <person name="Takaki Y."/>
            <person name="Nishi S."/>
            <person name="Hori S."/>
            <person name="Arai W."/>
            <person name="Tsubouchi T."/>
            <person name="Morono Y."/>
            <person name="Uchiyama I."/>
            <person name="Ito T."/>
            <person name="Fujiyama A."/>
            <person name="Inagaki F."/>
            <person name="Takami H."/>
        </authorList>
    </citation>
    <scope>NUCLEOTIDE SEQUENCE</scope>
    <source>
        <strain evidence="1">Expedition CK06-06</strain>
    </source>
</reference>
<proteinExistence type="predicted"/>
<dbReference type="EMBL" id="BARS01011198">
    <property type="protein sequence ID" value="GAF99436.1"/>
    <property type="molecule type" value="Genomic_DNA"/>
</dbReference>
<name>X0UJG5_9ZZZZ</name>
<feature type="non-terminal residue" evidence="1">
    <location>
        <position position="42"/>
    </location>
</feature>
<dbReference type="AlphaFoldDB" id="X0UJG5"/>
<accession>X0UJG5</accession>
<gene>
    <name evidence="1" type="ORF">S01H1_20460</name>
</gene>
<comment type="caution">
    <text evidence="1">The sequence shown here is derived from an EMBL/GenBank/DDBJ whole genome shotgun (WGS) entry which is preliminary data.</text>
</comment>
<protein>
    <submittedName>
        <fullName evidence="1">Uncharacterized protein</fullName>
    </submittedName>
</protein>
<evidence type="ECO:0000313" key="1">
    <source>
        <dbReference type="EMBL" id="GAF99436.1"/>
    </source>
</evidence>
<sequence length="42" mass="4845">MRIIRPSIIINLKFLELWKDADPGQPEVEDARKRLGRVEGAI</sequence>